<dbReference type="Proteomes" id="UP000006180">
    <property type="component" value="Chromosome"/>
</dbReference>
<dbReference type="PANTHER" id="PTHR30086">
    <property type="entry name" value="ARGININE EXPORTER PROTEIN ARGO"/>
    <property type="match status" value="1"/>
</dbReference>
<organism evidence="7 8">
    <name type="scientific">Sinorhizobium fredii (strain USDA 257)</name>
    <dbReference type="NCBI Taxonomy" id="1185652"/>
    <lineage>
        <taxon>Bacteria</taxon>
        <taxon>Pseudomonadati</taxon>
        <taxon>Pseudomonadota</taxon>
        <taxon>Alphaproteobacteria</taxon>
        <taxon>Hyphomicrobiales</taxon>
        <taxon>Rhizobiaceae</taxon>
        <taxon>Sinorhizobium/Ensifer group</taxon>
        <taxon>Sinorhizobium</taxon>
    </lineage>
</organism>
<dbReference type="PIRSF" id="PIRSF006324">
    <property type="entry name" value="LeuE"/>
    <property type="match status" value="1"/>
</dbReference>
<dbReference type="GO" id="GO:0005886">
    <property type="term" value="C:plasma membrane"/>
    <property type="evidence" value="ECO:0007669"/>
    <property type="project" value="UniProtKB-SubCell"/>
</dbReference>
<sequence>MPSTGLLITFLVTTAVFAYVPGPAMLYAAAQTMARGRWSGVMATLGIHIGGYVHVAAAAAGLSALFHAVPTLYLTVKLAGAAYLIWMGVSLFRAKAQGDVVLPGVQAKSGRRALFESVTVEVLNPKTAIFFVAFLPQFIDTSATLPVWVQFVVLGSIVNLMFSSADILCVMLASVLVSRIRHSSRTQRLVQRVGGATLIGLGAHLALQKS</sequence>
<feature type="transmembrane region" description="Helical" evidence="6">
    <location>
        <begin position="147"/>
        <end position="177"/>
    </location>
</feature>
<evidence type="ECO:0008006" key="9">
    <source>
        <dbReference type="Google" id="ProtNLM"/>
    </source>
</evidence>
<proteinExistence type="predicted"/>
<feature type="transmembrane region" description="Helical" evidence="6">
    <location>
        <begin position="41"/>
        <end position="66"/>
    </location>
</feature>
<feature type="transmembrane region" description="Helical" evidence="6">
    <location>
        <begin position="72"/>
        <end position="92"/>
    </location>
</feature>
<protein>
    <recommendedName>
        <fullName evidence="9">Amino acid transporter</fullName>
    </recommendedName>
</protein>
<feature type="transmembrane region" description="Helical" evidence="6">
    <location>
        <begin position="113"/>
        <end position="135"/>
    </location>
</feature>
<feature type="transmembrane region" description="Helical" evidence="6">
    <location>
        <begin position="6"/>
        <end position="29"/>
    </location>
</feature>
<dbReference type="InterPro" id="IPR001123">
    <property type="entry name" value="LeuE-type"/>
</dbReference>
<dbReference type="STRING" id="1185652.USDA257_c44190"/>
<dbReference type="GO" id="GO:0015171">
    <property type="term" value="F:amino acid transmembrane transporter activity"/>
    <property type="evidence" value="ECO:0007669"/>
    <property type="project" value="TreeGrafter"/>
</dbReference>
<evidence type="ECO:0000256" key="1">
    <source>
        <dbReference type="ARBA" id="ARBA00004651"/>
    </source>
</evidence>
<dbReference type="eggNOG" id="COG1280">
    <property type="taxonomic scope" value="Bacteria"/>
</dbReference>
<gene>
    <name evidence="7" type="ORF">USDA257_c44190</name>
</gene>
<dbReference type="AlphaFoldDB" id="I3XAQ1"/>
<keyword evidence="5 6" id="KW-0472">Membrane</keyword>
<dbReference type="PATRIC" id="fig|1185652.3.peg.4586"/>
<keyword evidence="2" id="KW-1003">Cell membrane</keyword>
<evidence type="ECO:0000256" key="4">
    <source>
        <dbReference type="ARBA" id="ARBA00022989"/>
    </source>
</evidence>
<dbReference type="HOGENOM" id="CLU_079569_3_2_5"/>
<comment type="subcellular location">
    <subcellularLocation>
        <location evidence="1">Cell membrane</location>
        <topology evidence="1">Multi-pass membrane protein</topology>
    </subcellularLocation>
</comment>
<dbReference type="EMBL" id="CP003563">
    <property type="protein sequence ID" value="AFL52957.1"/>
    <property type="molecule type" value="Genomic_DNA"/>
</dbReference>
<evidence type="ECO:0000256" key="6">
    <source>
        <dbReference type="SAM" id="Phobius"/>
    </source>
</evidence>
<feature type="transmembrane region" description="Helical" evidence="6">
    <location>
        <begin position="189"/>
        <end position="207"/>
    </location>
</feature>
<dbReference type="KEGG" id="sfd:USDA257_c44190"/>
<accession>I3XAQ1</accession>
<keyword evidence="4 6" id="KW-1133">Transmembrane helix</keyword>
<reference evidence="7 8" key="1">
    <citation type="journal article" date="2012" name="J. Bacteriol.">
        <title>Complete genome sequence of the broad-host-range strain Sinorhizobium fredii USDA257.</title>
        <authorList>
            <person name="Schuldes J."/>
            <person name="Rodriguez Orbegoso M."/>
            <person name="Schmeisser C."/>
            <person name="Krishnan H.B."/>
            <person name="Daniel R."/>
            <person name="Streit W.R."/>
        </authorList>
    </citation>
    <scope>NUCLEOTIDE SEQUENCE [LARGE SCALE GENOMIC DNA]</scope>
    <source>
        <strain evidence="7 8">USDA 257</strain>
    </source>
</reference>
<evidence type="ECO:0000256" key="3">
    <source>
        <dbReference type="ARBA" id="ARBA00022692"/>
    </source>
</evidence>
<keyword evidence="3 6" id="KW-0812">Transmembrane</keyword>
<dbReference type="PANTHER" id="PTHR30086:SF20">
    <property type="entry name" value="ARGININE EXPORTER PROTEIN ARGO-RELATED"/>
    <property type="match status" value="1"/>
</dbReference>
<evidence type="ECO:0000256" key="5">
    <source>
        <dbReference type="ARBA" id="ARBA00023136"/>
    </source>
</evidence>
<dbReference type="RefSeq" id="WP_014765085.1">
    <property type="nucleotide sequence ID" value="NC_018000.1"/>
</dbReference>
<evidence type="ECO:0000313" key="7">
    <source>
        <dbReference type="EMBL" id="AFL52957.1"/>
    </source>
</evidence>
<name>I3XAQ1_SINF2</name>
<evidence type="ECO:0000256" key="2">
    <source>
        <dbReference type="ARBA" id="ARBA00022475"/>
    </source>
</evidence>
<evidence type="ECO:0000313" key="8">
    <source>
        <dbReference type="Proteomes" id="UP000006180"/>
    </source>
</evidence>
<dbReference type="Pfam" id="PF01810">
    <property type="entry name" value="LysE"/>
    <property type="match status" value="1"/>
</dbReference>